<keyword evidence="5" id="KW-0342">GTP-binding</keyword>
<sequence>AGGADEARIRAAIRQGVLAHRLLPVLIGSAYRNKGVQPLLDAVVEYLPDPLAIAHEALDLTREGATVPVVPDPDRPLVALAFKLEDGPYGQLTYLRMYQGRIARGGTIVNARTGRRSKVGRLVRMHADEMEEIEETTAGDIVALFGIDCASGDTFTDGTIAVSMSPIHVPAPVVRLTIRAGDNRSKESIAKALARFTREDPTFQAAVDEETGEMIVAGMGELHLDVYLERMRREYGALVAAGAPQVAYREALTQRAAFDYTHRKQTGGSGQYGRVSGWLEPAAGETFEFENRVTGGRIPTEFIPSLEKGFRSMLDRGELIGSPIIGLRVVVEDGKAHSVDSSDMAFQAAARGAFREAYPRARPQVLEPVMKVAVECPTEYQGEVLGGLIQRRGIIIGVVEDQSFARVEAEVPLAEMFAYATVLRSSTQGKGEFTMEFARYSPAPPAVVEARIKAYREQRAAGR</sequence>
<evidence type="ECO:0000256" key="2">
    <source>
        <dbReference type="ARBA" id="ARBA00022741"/>
    </source>
</evidence>
<dbReference type="SUPFAM" id="SSF50447">
    <property type="entry name" value="Translation proteins"/>
    <property type="match status" value="1"/>
</dbReference>
<dbReference type="FunFam" id="3.30.70.240:FF:000001">
    <property type="entry name" value="Elongation factor G"/>
    <property type="match status" value="1"/>
</dbReference>
<dbReference type="InterPro" id="IPR020568">
    <property type="entry name" value="Ribosomal_Su5_D2-typ_SF"/>
</dbReference>
<name>A0A937XBT1_UNCEI</name>
<evidence type="ECO:0000259" key="6">
    <source>
        <dbReference type="SMART" id="SM00838"/>
    </source>
</evidence>
<protein>
    <submittedName>
        <fullName evidence="8">Elongation factor G</fullName>
    </submittedName>
</protein>
<dbReference type="InterPro" id="IPR000640">
    <property type="entry name" value="EFG_V-like"/>
</dbReference>
<dbReference type="SMART" id="SM00889">
    <property type="entry name" value="EFG_IV"/>
    <property type="match status" value="1"/>
</dbReference>
<keyword evidence="4" id="KW-0648">Protein biosynthesis</keyword>
<dbReference type="Pfam" id="PF03764">
    <property type="entry name" value="EFG_IV"/>
    <property type="match status" value="1"/>
</dbReference>
<dbReference type="CDD" id="cd04091">
    <property type="entry name" value="mtEFG1_II_like"/>
    <property type="match status" value="1"/>
</dbReference>
<evidence type="ECO:0000256" key="4">
    <source>
        <dbReference type="ARBA" id="ARBA00022917"/>
    </source>
</evidence>
<dbReference type="FunFam" id="2.40.30.10:FF:000022">
    <property type="entry name" value="Elongation factor G, mitochondrial"/>
    <property type="match status" value="1"/>
</dbReference>
<dbReference type="InterPro" id="IPR005517">
    <property type="entry name" value="Transl_elong_EFG/EF2_IV"/>
</dbReference>
<dbReference type="SUPFAM" id="SSF54980">
    <property type="entry name" value="EF-G C-terminal domain-like"/>
    <property type="match status" value="2"/>
</dbReference>
<dbReference type="Gene3D" id="3.30.230.10">
    <property type="match status" value="1"/>
</dbReference>
<dbReference type="InterPro" id="IPR009022">
    <property type="entry name" value="EFG_III"/>
</dbReference>
<feature type="domain" description="Translation elongation factor EFG/EF2" evidence="7">
    <location>
        <begin position="245"/>
        <end position="362"/>
    </location>
</feature>
<organism evidence="8 9">
    <name type="scientific">Eiseniibacteriota bacterium</name>
    <dbReference type="NCBI Taxonomy" id="2212470"/>
    <lineage>
        <taxon>Bacteria</taxon>
        <taxon>Candidatus Eiseniibacteriota</taxon>
    </lineage>
</organism>
<keyword evidence="3 8" id="KW-0251">Elongation factor</keyword>
<evidence type="ECO:0000313" key="8">
    <source>
        <dbReference type="EMBL" id="MBM3318109.1"/>
    </source>
</evidence>
<evidence type="ECO:0000313" key="9">
    <source>
        <dbReference type="Proteomes" id="UP000748308"/>
    </source>
</evidence>
<dbReference type="SMART" id="SM00838">
    <property type="entry name" value="EFG_C"/>
    <property type="match status" value="1"/>
</dbReference>
<keyword evidence="2" id="KW-0547">Nucleotide-binding</keyword>
<dbReference type="Gene3D" id="2.40.30.10">
    <property type="entry name" value="Translation factors"/>
    <property type="match status" value="1"/>
</dbReference>
<dbReference type="GO" id="GO:0003924">
    <property type="term" value="F:GTPase activity"/>
    <property type="evidence" value="ECO:0007669"/>
    <property type="project" value="TreeGrafter"/>
</dbReference>
<dbReference type="GO" id="GO:0003746">
    <property type="term" value="F:translation elongation factor activity"/>
    <property type="evidence" value="ECO:0007669"/>
    <property type="project" value="UniProtKB-KW"/>
</dbReference>
<dbReference type="Pfam" id="PF03144">
    <property type="entry name" value="GTP_EFTU_D2"/>
    <property type="match status" value="1"/>
</dbReference>
<dbReference type="Gene3D" id="3.30.70.870">
    <property type="entry name" value="Elongation Factor G (Translational Gtpase), domain 3"/>
    <property type="match status" value="1"/>
</dbReference>
<dbReference type="Pfam" id="PF14492">
    <property type="entry name" value="EFG_III"/>
    <property type="match status" value="1"/>
</dbReference>
<proteinExistence type="inferred from homology"/>
<reference evidence="8" key="1">
    <citation type="submission" date="2019-03" db="EMBL/GenBank/DDBJ databases">
        <title>Lake Tanganyika Metagenome-Assembled Genomes (MAGs).</title>
        <authorList>
            <person name="Tran P."/>
        </authorList>
    </citation>
    <scope>NUCLEOTIDE SEQUENCE</scope>
    <source>
        <strain evidence="8">M_DeepCast_400m_m2_100</strain>
    </source>
</reference>
<dbReference type="InterPro" id="IPR035647">
    <property type="entry name" value="EFG_III/V"/>
</dbReference>
<evidence type="ECO:0000256" key="3">
    <source>
        <dbReference type="ARBA" id="ARBA00022768"/>
    </source>
</evidence>
<dbReference type="FunFam" id="3.30.70.870:FF:000001">
    <property type="entry name" value="Elongation factor G"/>
    <property type="match status" value="1"/>
</dbReference>
<dbReference type="GO" id="GO:0005737">
    <property type="term" value="C:cytoplasm"/>
    <property type="evidence" value="ECO:0007669"/>
    <property type="project" value="UniProtKB-ARBA"/>
</dbReference>
<evidence type="ECO:0000256" key="5">
    <source>
        <dbReference type="ARBA" id="ARBA00023134"/>
    </source>
</evidence>
<dbReference type="InterPro" id="IPR027417">
    <property type="entry name" value="P-loop_NTPase"/>
</dbReference>
<dbReference type="Gene3D" id="3.30.70.240">
    <property type="match status" value="1"/>
</dbReference>
<gene>
    <name evidence="8" type="primary">fusA</name>
    <name evidence="8" type="ORF">FJY75_09705</name>
</gene>
<dbReference type="FunFam" id="3.30.230.10:FF:000003">
    <property type="entry name" value="Elongation factor G"/>
    <property type="match status" value="1"/>
</dbReference>
<feature type="domain" description="Elongation factor EFG" evidence="6">
    <location>
        <begin position="364"/>
        <end position="451"/>
    </location>
</feature>
<dbReference type="Pfam" id="PF00679">
    <property type="entry name" value="EFG_C"/>
    <property type="match status" value="1"/>
</dbReference>
<feature type="non-terminal residue" evidence="8">
    <location>
        <position position="1"/>
    </location>
</feature>
<dbReference type="InterPro" id="IPR009000">
    <property type="entry name" value="Transl_B-barrel_sf"/>
</dbReference>
<dbReference type="CDD" id="cd16262">
    <property type="entry name" value="EFG_III"/>
    <property type="match status" value="1"/>
</dbReference>
<dbReference type="PANTHER" id="PTHR43636">
    <property type="entry name" value="ELONGATION FACTOR G, MITOCHONDRIAL"/>
    <property type="match status" value="1"/>
</dbReference>
<comment type="similarity">
    <text evidence="1">Belongs to the TRAFAC class translation factor GTPase superfamily. Classic translation factor GTPase family. EF-G/EF-2 subfamily.</text>
</comment>
<evidence type="ECO:0000256" key="1">
    <source>
        <dbReference type="ARBA" id="ARBA00005870"/>
    </source>
</evidence>
<comment type="caution">
    <text evidence="8">The sequence shown here is derived from an EMBL/GenBank/DDBJ whole genome shotgun (WGS) entry which is preliminary data.</text>
</comment>
<dbReference type="AlphaFoldDB" id="A0A937XBT1"/>
<dbReference type="InterPro" id="IPR041095">
    <property type="entry name" value="EFG_II"/>
</dbReference>
<dbReference type="EMBL" id="VGIY01000264">
    <property type="protein sequence ID" value="MBM3318109.1"/>
    <property type="molecule type" value="Genomic_DNA"/>
</dbReference>
<evidence type="ECO:0000259" key="7">
    <source>
        <dbReference type="SMART" id="SM00889"/>
    </source>
</evidence>
<dbReference type="Proteomes" id="UP000748308">
    <property type="component" value="Unassembled WGS sequence"/>
</dbReference>
<dbReference type="SUPFAM" id="SSF54211">
    <property type="entry name" value="Ribosomal protein S5 domain 2-like"/>
    <property type="match status" value="1"/>
</dbReference>
<dbReference type="InterPro" id="IPR014721">
    <property type="entry name" value="Ribsml_uS5_D2-typ_fold_subgr"/>
</dbReference>
<dbReference type="CDD" id="cd01434">
    <property type="entry name" value="EFG_mtEFG1_IV"/>
    <property type="match status" value="1"/>
</dbReference>
<dbReference type="InterPro" id="IPR004161">
    <property type="entry name" value="EFTu-like_2"/>
</dbReference>
<dbReference type="Gene3D" id="3.40.50.300">
    <property type="entry name" value="P-loop containing nucleotide triphosphate hydrolases"/>
    <property type="match status" value="1"/>
</dbReference>
<dbReference type="GO" id="GO:0005525">
    <property type="term" value="F:GTP binding"/>
    <property type="evidence" value="ECO:0007669"/>
    <property type="project" value="UniProtKB-KW"/>
</dbReference>
<dbReference type="InterPro" id="IPR047872">
    <property type="entry name" value="EFG_IV"/>
</dbReference>
<dbReference type="PANTHER" id="PTHR43636:SF2">
    <property type="entry name" value="ELONGATION FACTOR G, MITOCHONDRIAL"/>
    <property type="match status" value="1"/>
</dbReference>
<accession>A0A937XBT1</accession>